<comment type="function">
    <text evidence="5">Lytic polysaccharide monooxygenase (LMPO) that depolymerizes crystalline and amorphous polysaccharides via the oxidation of scissile alpha- or beta-(1-4)-glycosidic bonds, yielding C1 and/or C4 oxidation products. Catalysis by LPMOs requires the reduction of the active-site copper from Cu(II) to Cu(I) by a reducing agent and H(2)O(2) or O(2) as a cosubstrate.</text>
</comment>
<dbReference type="GO" id="GO:0004497">
    <property type="term" value="F:monooxygenase activity"/>
    <property type="evidence" value="ECO:0007669"/>
    <property type="project" value="UniProtKB-KW"/>
</dbReference>
<comment type="caution">
    <text evidence="8">The sequence shown here is derived from an EMBL/GenBank/DDBJ whole genome shotgun (WGS) entry which is preliminary data.</text>
</comment>
<comment type="cofactor">
    <cofactor evidence="1">
        <name>Cu(2+)</name>
        <dbReference type="ChEBI" id="CHEBI:29036"/>
    </cofactor>
</comment>
<proteinExistence type="predicted"/>
<dbReference type="Gene3D" id="2.70.50.70">
    <property type="match status" value="1"/>
</dbReference>
<evidence type="ECO:0000256" key="4">
    <source>
        <dbReference type="ARBA" id="ARBA00023157"/>
    </source>
</evidence>
<evidence type="ECO:0000256" key="1">
    <source>
        <dbReference type="ARBA" id="ARBA00001973"/>
    </source>
</evidence>
<evidence type="ECO:0000313" key="8">
    <source>
        <dbReference type="EMBL" id="KAF2835255.1"/>
    </source>
</evidence>
<dbReference type="AlphaFoldDB" id="A0A9P4S3W7"/>
<feature type="domain" description="Auxiliary Activity family 9 catalytic" evidence="7">
    <location>
        <begin position="19"/>
        <end position="228"/>
    </location>
</feature>
<dbReference type="Proteomes" id="UP000799429">
    <property type="component" value="Unassembled WGS sequence"/>
</dbReference>
<keyword evidence="4 5" id="KW-1015">Disulfide bond</keyword>
<reference evidence="8" key="1">
    <citation type="journal article" date="2020" name="Stud. Mycol.">
        <title>101 Dothideomycetes genomes: a test case for predicting lifestyles and emergence of pathogens.</title>
        <authorList>
            <person name="Haridas S."/>
            <person name="Albert R."/>
            <person name="Binder M."/>
            <person name="Bloem J."/>
            <person name="Labutti K."/>
            <person name="Salamov A."/>
            <person name="Andreopoulos B."/>
            <person name="Baker S."/>
            <person name="Barry K."/>
            <person name="Bills G."/>
            <person name="Bluhm B."/>
            <person name="Cannon C."/>
            <person name="Castanera R."/>
            <person name="Culley D."/>
            <person name="Daum C."/>
            <person name="Ezra D."/>
            <person name="Gonzalez J."/>
            <person name="Henrissat B."/>
            <person name="Kuo A."/>
            <person name="Liang C."/>
            <person name="Lipzen A."/>
            <person name="Lutzoni F."/>
            <person name="Magnuson J."/>
            <person name="Mondo S."/>
            <person name="Nolan M."/>
            <person name="Ohm R."/>
            <person name="Pangilinan J."/>
            <person name="Park H.-J."/>
            <person name="Ramirez L."/>
            <person name="Alfaro M."/>
            <person name="Sun H."/>
            <person name="Tritt A."/>
            <person name="Yoshinaga Y."/>
            <person name="Zwiers L.-H."/>
            <person name="Turgeon B."/>
            <person name="Goodwin S."/>
            <person name="Spatafora J."/>
            <person name="Crous P."/>
            <person name="Grigoriev I."/>
        </authorList>
    </citation>
    <scope>NUCLEOTIDE SEQUENCE</scope>
    <source>
        <strain evidence="8">CBS 101060</strain>
    </source>
</reference>
<protein>
    <recommendedName>
        <fullName evidence="5">AA9 family lytic polysaccharide monooxygenase</fullName>
        <ecNumber evidence="5">1.14.99.56</ecNumber>
    </recommendedName>
    <alternativeName>
        <fullName evidence="5">Endo-beta-1,4-glucanase</fullName>
    </alternativeName>
    <alternativeName>
        <fullName evidence="5">Glycosyl hydrolase 61 family protein</fullName>
    </alternativeName>
</protein>
<evidence type="ECO:0000259" key="7">
    <source>
        <dbReference type="Pfam" id="PF03443"/>
    </source>
</evidence>
<dbReference type="CDD" id="cd21175">
    <property type="entry name" value="LPMO_AA9"/>
    <property type="match status" value="1"/>
</dbReference>
<feature type="chain" id="PRO_5040176590" description="AA9 family lytic polysaccharide monooxygenase" evidence="6">
    <location>
        <begin position="19"/>
        <end position="244"/>
    </location>
</feature>
<dbReference type="EMBL" id="MU006110">
    <property type="protein sequence ID" value="KAF2835255.1"/>
    <property type="molecule type" value="Genomic_DNA"/>
</dbReference>
<dbReference type="InterPro" id="IPR049892">
    <property type="entry name" value="AA9"/>
</dbReference>
<dbReference type="GO" id="GO:0030245">
    <property type="term" value="P:cellulose catabolic process"/>
    <property type="evidence" value="ECO:0007669"/>
    <property type="project" value="UniProtKB-UniRule"/>
</dbReference>
<dbReference type="GO" id="GO:0005576">
    <property type="term" value="C:extracellular region"/>
    <property type="evidence" value="ECO:0007669"/>
    <property type="project" value="UniProtKB-SubCell"/>
</dbReference>
<keyword evidence="5" id="KW-0624">Polysaccharide degradation</keyword>
<sequence>MKFSAAAAITSIVSLVSAHGGVGTYTMNGQSYKGWQPYNSASGQSSIQRQYGSFDPIYNSGLSSVNIRCNNNGAKGTGLTGTITAGTDMTATWTQWTHRPAAVMIYMAKCPGACNSWDGSGNVWFKVDHAGLKSGTLNKGIWAGDQIVDTLKWTFKVPASLAPGEYLVRHELLALHQGGNPQFYPECAQVTVTGSGSAQPSGSYLVSFPGAYKASDPGIAVNIDSASSMTSTEYIIPGPAVWTG</sequence>
<keyword evidence="8" id="KW-0503">Monooxygenase</keyword>
<evidence type="ECO:0000313" key="9">
    <source>
        <dbReference type="Proteomes" id="UP000799429"/>
    </source>
</evidence>
<accession>A0A9P4S3W7</accession>
<keyword evidence="6" id="KW-0732">Signal</keyword>
<comment type="subcellular location">
    <subcellularLocation>
        <location evidence="2 5">Secreted</location>
    </subcellularLocation>
</comment>
<dbReference type="GO" id="GO:0008810">
    <property type="term" value="F:cellulase activity"/>
    <property type="evidence" value="ECO:0007669"/>
    <property type="project" value="UniProtKB-UniRule"/>
</dbReference>
<feature type="signal peptide" evidence="6">
    <location>
        <begin position="1"/>
        <end position="18"/>
    </location>
</feature>
<evidence type="ECO:0000256" key="3">
    <source>
        <dbReference type="ARBA" id="ARBA00022525"/>
    </source>
</evidence>
<keyword evidence="8" id="KW-0560">Oxidoreductase</keyword>
<dbReference type="OrthoDB" id="4849160at2759"/>
<evidence type="ECO:0000256" key="6">
    <source>
        <dbReference type="SAM" id="SignalP"/>
    </source>
</evidence>
<dbReference type="PANTHER" id="PTHR33353">
    <property type="entry name" value="PUTATIVE (AFU_ORTHOLOGUE AFUA_1G12560)-RELATED"/>
    <property type="match status" value="1"/>
</dbReference>
<comment type="catalytic activity">
    <reaction evidence="5">
        <text>[(1-&gt;4)-beta-D-glucosyl]n+m + reduced acceptor + O2 = 4-dehydro-beta-D-glucosyl-[(1-&gt;4)-beta-D-glucosyl]n-1 + [(1-&gt;4)-beta-D-glucosyl]m + acceptor + H2O.</text>
        <dbReference type="EC" id="1.14.99.56"/>
    </reaction>
</comment>
<dbReference type="InterPro" id="IPR005103">
    <property type="entry name" value="AA9_LPMO"/>
</dbReference>
<keyword evidence="9" id="KW-1185">Reference proteome</keyword>
<dbReference type="PANTHER" id="PTHR33353:SF19">
    <property type="entry name" value="GLYCOSYLHYDROLASE FAMILY 61-8 PROTEIN"/>
    <property type="match status" value="1"/>
</dbReference>
<comment type="domain">
    <text evidence="5">Has a modular structure: an endo-beta-1,4-glucanase catalytic module at the N-terminus, a linker rich in serines and threonines, and a C-terminal carbohydrate-binding module (CBM).</text>
</comment>
<evidence type="ECO:0000256" key="2">
    <source>
        <dbReference type="ARBA" id="ARBA00004613"/>
    </source>
</evidence>
<evidence type="ECO:0000256" key="5">
    <source>
        <dbReference type="RuleBase" id="RU368122"/>
    </source>
</evidence>
<dbReference type="GO" id="GO:0030248">
    <property type="term" value="F:cellulose binding"/>
    <property type="evidence" value="ECO:0007669"/>
    <property type="project" value="UniProtKB-UniRule"/>
</dbReference>
<name>A0A9P4S3W7_9PEZI</name>
<keyword evidence="5" id="KW-0136">Cellulose degradation</keyword>
<gene>
    <name evidence="8" type="ORF">M501DRAFT_1020031</name>
</gene>
<dbReference type="Pfam" id="PF03443">
    <property type="entry name" value="AA9"/>
    <property type="match status" value="1"/>
</dbReference>
<organism evidence="8 9">
    <name type="scientific">Patellaria atrata CBS 101060</name>
    <dbReference type="NCBI Taxonomy" id="1346257"/>
    <lineage>
        <taxon>Eukaryota</taxon>
        <taxon>Fungi</taxon>
        <taxon>Dikarya</taxon>
        <taxon>Ascomycota</taxon>
        <taxon>Pezizomycotina</taxon>
        <taxon>Dothideomycetes</taxon>
        <taxon>Dothideomycetes incertae sedis</taxon>
        <taxon>Patellariales</taxon>
        <taxon>Patellariaceae</taxon>
        <taxon>Patellaria</taxon>
    </lineage>
</organism>
<keyword evidence="5" id="KW-0119">Carbohydrate metabolism</keyword>
<dbReference type="EC" id="1.14.99.56" evidence="5"/>
<keyword evidence="3 5" id="KW-0964">Secreted</keyword>